<feature type="region of interest" description="Disordered" evidence="1">
    <location>
        <begin position="266"/>
        <end position="289"/>
    </location>
</feature>
<feature type="region of interest" description="Disordered" evidence="1">
    <location>
        <begin position="87"/>
        <end position="132"/>
    </location>
</feature>
<protein>
    <submittedName>
        <fullName evidence="4">Uncharacterized protein</fullName>
    </submittedName>
</protein>
<gene>
    <name evidence="4" type="ORF">AAF712_010303</name>
</gene>
<reference evidence="4 5" key="1">
    <citation type="submission" date="2024-05" db="EMBL/GenBank/DDBJ databases">
        <title>A draft genome resource for the thread blight pathogen Marasmius tenuissimus strain MS-2.</title>
        <authorList>
            <person name="Yulfo-Soto G.E."/>
            <person name="Baruah I.K."/>
            <person name="Amoako-Attah I."/>
            <person name="Bukari Y."/>
            <person name="Meinhardt L.W."/>
            <person name="Bailey B.A."/>
            <person name="Cohen S.P."/>
        </authorList>
    </citation>
    <scope>NUCLEOTIDE SEQUENCE [LARGE SCALE GENOMIC DNA]</scope>
    <source>
        <strain evidence="4 5">MS-2</strain>
    </source>
</reference>
<feature type="compositionally biased region" description="Polar residues" evidence="1">
    <location>
        <begin position="266"/>
        <end position="287"/>
    </location>
</feature>
<keyword evidence="5" id="KW-1185">Reference proteome</keyword>
<keyword evidence="3" id="KW-0732">Signal</keyword>
<sequence>MFRVRLLIFFLAQRCACFRISAPPTITVGVAATAIWTHDFKDGVTQIYLVQDEPEHYETSILDGQALQQDSGSVQFVVQGPGKYRLEGFGENKQHDNPGVGPGRPNGPQGPPGMGSSGDVRAVESSGTTPSSAAHYSTAMIVGSVLGVLLFFTLLAIFLYFCRRRRAEGRIIRGDAGLPASFYSNRMVIFDRPWYQSPAYSFPRPWARSSYAESEFTSTSESESRTQTYTSSDLSFSPIAPSDSVSQLGHPSKEYKFQIKRKPLRTSTDLSTVPESQGNKDSTSADDSTIVLGSEALDRPKPAFSHPIPVIITTNATPQTSVVG</sequence>
<keyword evidence="2" id="KW-0472">Membrane</keyword>
<proteinExistence type="predicted"/>
<evidence type="ECO:0000256" key="3">
    <source>
        <dbReference type="SAM" id="SignalP"/>
    </source>
</evidence>
<dbReference type="Proteomes" id="UP001437256">
    <property type="component" value="Unassembled WGS sequence"/>
</dbReference>
<feature type="signal peptide" evidence="3">
    <location>
        <begin position="1"/>
        <end position="17"/>
    </location>
</feature>
<accession>A0ABR2ZR39</accession>
<feature type="compositionally biased region" description="Basic and acidic residues" evidence="1">
    <location>
        <begin position="87"/>
        <end position="96"/>
    </location>
</feature>
<name>A0ABR2ZR39_9AGAR</name>
<evidence type="ECO:0000313" key="5">
    <source>
        <dbReference type="Proteomes" id="UP001437256"/>
    </source>
</evidence>
<feature type="compositionally biased region" description="Low complexity" evidence="1">
    <location>
        <begin position="215"/>
        <end position="232"/>
    </location>
</feature>
<organism evidence="4 5">
    <name type="scientific">Marasmius tenuissimus</name>
    <dbReference type="NCBI Taxonomy" id="585030"/>
    <lineage>
        <taxon>Eukaryota</taxon>
        <taxon>Fungi</taxon>
        <taxon>Dikarya</taxon>
        <taxon>Basidiomycota</taxon>
        <taxon>Agaricomycotina</taxon>
        <taxon>Agaricomycetes</taxon>
        <taxon>Agaricomycetidae</taxon>
        <taxon>Agaricales</taxon>
        <taxon>Marasmiineae</taxon>
        <taxon>Marasmiaceae</taxon>
        <taxon>Marasmius</taxon>
    </lineage>
</organism>
<dbReference type="CDD" id="cd12087">
    <property type="entry name" value="TM_EGFR-like"/>
    <property type="match status" value="1"/>
</dbReference>
<dbReference type="EMBL" id="JBBXMP010000095">
    <property type="protein sequence ID" value="KAL0062847.1"/>
    <property type="molecule type" value="Genomic_DNA"/>
</dbReference>
<keyword evidence="2" id="KW-1133">Transmembrane helix</keyword>
<comment type="caution">
    <text evidence="4">The sequence shown here is derived from an EMBL/GenBank/DDBJ whole genome shotgun (WGS) entry which is preliminary data.</text>
</comment>
<evidence type="ECO:0000313" key="4">
    <source>
        <dbReference type="EMBL" id="KAL0062847.1"/>
    </source>
</evidence>
<keyword evidence="2" id="KW-0812">Transmembrane</keyword>
<feature type="chain" id="PRO_5046853609" evidence="3">
    <location>
        <begin position="18"/>
        <end position="324"/>
    </location>
</feature>
<feature type="transmembrane region" description="Helical" evidence="2">
    <location>
        <begin position="139"/>
        <end position="161"/>
    </location>
</feature>
<evidence type="ECO:0000256" key="1">
    <source>
        <dbReference type="SAM" id="MobiDB-lite"/>
    </source>
</evidence>
<feature type="region of interest" description="Disordered" evidence="1">
    <location>
        <begin position="215"/>
        <end position="237"/>
    </location>
</feature>
<evidence type="ECO:0000256" key="2">
    <source>
        <dbReference type="SAM" id="Phobius"/>
    </source>
</evidence>